<protein>
    <submittedName>
        <fullName evidence="2">Uncharacterized protein</fullName>
    </submittedName>
</protein>
<gene>
    <name evidence="2" type="ORF">ACH5RR_014627</name>
</gene>
<evidence type="ECO:0000313" key="3">
    <source>
        <dbReference type="Proteomes" id="UP001630127"/>
    </source>
</evidence>
<proteinExistence type="predicted"/>
<organism evidence="2 3">
    <name type="scientific">Cinchona calisaya</name>
    <dbReference type="NCBI Taxonomy" id="153742"/>
    <lineage>
        <taxon>Eukaryota</taxon>
        <taxon>Viridiplantae</taxon>
        <taxon>Streptophyta</taxon>
        <taxon>Embryophyta</taxon>
        <taxon>Tracheophyta</taxon>
        <taxon>Spermatophyta</taxon>
        <taxon>Magnoliopsida</taxon>
        <taxon>eudicotyledons</taxon>
        <taxon>Gunneridae</taxon>
        <taxon>Pentapetalae</taxon>
        <taxon>asterids</taxon>
        <taxon>lamiids</taxon>
        <taxon>Gentianales</taxon>
        <taxon>Rubiaceae</taxon>
        <taxon>Cinchonoideae</taxon>
        <taxon>Cinchoneae</taxon>
        <taxon>Cinchona</taxon>
    </lineage>
</organism>
<evidence type="ECO:0000256" key="1">
    <source>
        <dbReference type="SAM" id="MobiDB-lite"/>
    </source>
</evidence>
<dbReference type="AlphaFoldDB" id="A0ABD2ZW31"/>
<dbReference type="PANTHER" id="PTHR21297">
    <property type="entry name" value="DNA-DIRECTED RNA POLYMERASE II"/>
    <property type="match status" value="1"/>
</dbReference>
<dbReference type="Proteomes" id="UP001630127">
    <property type="component" value="Unassembled WGS sequence"/>
</dbReference>
<keyword evidence="3" id="KW-1185">Reference proteome</keyword>
<comment type="caution">
    <text evidence="2">The sequence shown here is derived from an EMBL/GenBank/DDBJ whole genome shotgun (WGS) entry which is preliminary data.</text>
</comment>
<evidence type="ECO:0000313" key="2">
    <source>
        <dbReference type="EMBL" id="KAL3521793.1"/>
    </source>
</evidence>
<dbReference type="EMBL" id="JBJUIK010000007">
    <property type="protein sequence ID" value="KAL3521793.1"/>
    <property type="molecule type" value="Genomic_DNA"/>
</dbReference>
<dbReference type="InterPro" id="IPR045222">
    <property type="entry name" value="Rpb4-like"/>
</dbReference>
<dbReference type="Gene3D" id="1.20.1250.40">
    <property type="match status" value="1"/>
</dbReference>
<accession>A0ABD2ZW31</accession>
<reference evidence="2 3" key="1">
    <citation type="submission" date="2024-11" db="EMBL/GenBank/DDBJ databases">
        <title>A near-complete genome assembly of Cinchona calisaya.</title>
        <authorList>
            <person name="Lian D.C."/>
            <person name="Zhao X.W."/>
            <person name="Wei L."/>
        </authorList>
    </citation>
    <scope>NUCLEOTIDE SEQUENCE [LARGE SCALE GENOMIC DNA]</scope>
    <source>
        <tissue evidence="2">Nenye</tissue>
    </source>
</reference>
<sequence length="217" mass="23155">MAEKGGKGFSLPKGKDDDSAKSKKGRKVQIDFEDSLEPISPKTNGRVNTPIYKGDKAAAGGKGDKAAAGGKGDKAATGGKNSMKKAPSSEFKIDEELAKDTKCLMDCEAAEIFQGIQDKMVIISADPAIKISVSFDWGLTYAKRSGVYPYPLTVQKILEPLKKLGVSDGEICMIANLKVESDDEVFALVPTLKGKKGKLREPLKCALNDLAKLQSSV</sequence>
<dbReference type="InterPro" id="IPR038324">
    <property type="entry name" value="Rpb4/RPC9_sf"/>
</dbReference>
<feature type="region of interest" description="Disordered" evidence="1">
    <location>
        <begin position="1"/>
        <end position="89"/>
    </location>
</feature>
<dbReference type="InterPro" id="IPR010997">
    <property type="entry name" value="HRDC-like_sf"/>
</dbReference>
<name>A0ABD2ZW31_9GENT</name>
<dbReference type="SUPFAM" id="SSF47819">
    <property type="entry name" value="HRDC-like"/>
    <property type="match status" value="1"/>
</dbReference>